<dbReference type="GO" id="GO:0016746">
    <property type="term" value="F:acyltransferase activity"/>
    <property type="evidence" value="ECO:0007669"/>
    <property type="project" value="UniProtKB-KW"/>
</dbReference>
<keyword evidence="5" id="KW-0472">Membrane</keyword>
<name>A0A6J6PLL8_9ZZZZ</name>
<evidence type="ECO:0000256" key="1">
    <source>
        <dbReference type="ARBA" id="ARBA00004533"/>
    </source>
</evidence>
<protein>
    <submittedName>
        <fullName evidence="7">Unannotated protein</fullName>
    </submittedName>
</protein>
<keyword evidence="6" id="KW-0012">Acyltransferase</keyword>
<comment type="subcellular location">
    <subcellularLocation>
        <location evidence="1">Cell inner membrane</location>
    </subcellularLocation>
</comment>
<dbReference type="GO" id="GO:0008610">
    <property type="term" value="P:lipid biosynthetic process"/>
    <property type="evidence" value="ECO:0007669"/>
    <property type="project" value="UniProtKB-ARBA"/>
</dbReference>
<organism evidence="7">
    <name type="scientific">freshwater metagenome</name>
    <dbReference type="NCBI Taxonomy" id="449393"/>
    <lineage>
        <taxon>unclassified sequences</taxon>
        <taxon>metagenomes</taxon>
        <taxon>ecological metagenomes</taxon>
    </lineage>
</organism>
<dbReference type="GO" id="GO:1901137">
    <property type="term" value="P:carbohydrate derivative biosynthetic process"/>
    <property type="evidence" value="ECO:0007669"/>
    <property type="project" value="UniProtKB-ARBA"/>
</dbReference>
<dbReference type="AlphaFoldDB" id="A0A6J6PLL8"/>
<gene>
    <name evidence="7" type="ORF">UFOPK2598_00413</name>
</gene>
<accession>A0A6J6PLL8</accession>
<keyword evidence="2" id="KW-1003">Cell membrane</keyword>
<evidence type="ECO:0000256" key="3">
    <source>
        <dbReference type="ARBA" id="ARBA00022519"/>
    </source>
</evidence>
<dbReference type="CDD" id="cd07984">
    <property type="entry name" value="LPLAT_LABLAT-like"/>
    <property type="match status" value="1"/>
</dbReference>
<reference evidence="7" key="1">
    <citation type="submission" date="2020-05" db="EMBL/GenBank/DDBJ databases">
        <authorList>
            <person name="Chiriac C."/>
            <person name="Salcher M."/>
            <person name="Ghai R."/>
            <person name="Kavagutti S V."/>
        </authorList>
    </citation>
    <scope>NUCLEOTIDE SEQUENCE</scope>
</reference>
<dbReference type="PANTHER" id="PTHR30606:SF10">
    <property type="entry name" value="PHOSPHATIDYLINOSITOL MANNOSIDE ACYLTRANSFERASE"/>
    <property type="match status" value="1"/>
</dbReference>
<dbReference type="NCBIfam" id="NF005919">
    <property type="entry name" value="PRK07920.1"/>
    <property type="match status" value="1"/>
</dbReference>
<dbReference type="GO" id="GO:0005886">
    <property type="term" value="C:plasma membrane"/>
    <property type="evidence" value="ECO:0007669"/>
    <property type="project" value="UniProtKB-SubCell"/>
</dbReference>
<evidence type="ECO:0000256" key="5">
    <source>
        <dbReference type="ARBA" id="ARBA00023136"/>
    </source>
</evidence>
<evidence type="ECO:0000256" key="4">
    <source>
        <dbReference type="ARBA" id="ARBA00022679"/>
    </source>
</evidence>
<dbReference type="PANTHER" id="PTHR30606">
    <property type="entry name" value="LIPID A BIOSYNTHESIS LAUROYL ACYLTRANSFERASE"/>
    <property type="match status" value="1"/>
</dbReference>
<evidence type="ECO:0000256" key="6">
    <source>
        <dbReference type="ARBA" id="ARBA00023315"/>
    </source>
</evidence>
<dbReference type="InterPro" id="IPR004960">
    <property type="entry name" value="LipA_acyltrans"/>
</dbReference>
<evidence type="ECO:0000313" key="7">
    <source>
        <dbReference type="EMBL" id="CAB4697695.1"/>
    </source>
</evidence>
<dbReference type="EMBL" id="CAEZXV010000026">
    <property type="protein sequence ID" value="CAB4697695.1"/>
    <property type="molecule type" value="Genomic_DNA"/>
</dbReference>
<keyword evidence="3" id="KW-0997">Cell inner membrane</keyword>
<dbReference type="Pfam" id="PF03279">
    <property type="entry name" value="Lip_A_acyltrans"/>
    <property type="match status" value="1"/>
</dbReference>
<proteinExistence type="predicted"/>
<sequence>MSENLVYLGYSLAWKIVRLLPEKFAYRLADRFADILYGKNGKGVSRLRSNYKRIQPGLDSNQIEFLTNAGMRSYLRYWCDTFRFPGWNKERLLSTTICENENFLRDAISEKRGCIVALPHAGNWDHAGAYFCATGIPLTTVAEHLKPEKLFRKFLEYRTAIGMEVLDLDSRSIAVLSQRLRAGKLVALVADRDLSKNGIPVKFFGEGARMPGGPALLAIQTGADLITAYVKYEEVGIRIIFEEPIPVPAEGSVGEKAAAMTQVMADRFARQISGHTVDWHMLQRIWVDESA</sequence>
<evidence type="ECO:0000256" key="2">
    <source>
        <dbReference type="ARBA" id="ARBA00022475"/>
    </source>
</evidence>
<keyword evidence="4" id="KW-0808">Transferase</keyword>